<dbReference type="InterPro" id="IPR050519">
    <property type="entry name" value="Glycosyltransf_28_UgtP"/>
</dbReference>
<comment type="caution">
    <text evidence="6">The sequence shown here is derived from an EMBL/GenBank/DDBJ whole genome shotgun (WGS) entry which is preliminary data.</text>
</comment>
<dbReference type="PANTHER" id="PTHR43025">
    <property type="entry name" value="MONOGALACTOSYLDIACYLGLYCEROL SYNTHASE"/>
    <property type="match status" value="1"/>
</dbReference>
<evidence type="ECO:0000313" key="7">
    <source>
        <dbReference type="Proteomes" id="UP000037146"/>
    </source>
</evidence>
<dbReference type="PANTHER" id="PTHR43025:SF3">
    <property type="entry name" value="MONOGALACTOSYLDIACYLGLYCEROL SYNTHASE 1, CHLOROPLASTIC"/>
    <property type="match status" value="1"/>
</dbReference>
<evidence type="ECO:0000259" key="4">
    <source>
        <dbReference type="Pfam" id="PF00534"/>
    </source>
</evidence>
<dbReference type="PATRIC" id="fig|1679170.3.peg.2942"/>
<evidence type="ECO:0000256" key="3">
    <source>
        <dbReference type="ARBA" id="ARBA00022679"/>
    </source>
</evidence>
<feature type="domain" description="Glycosyl transferase family 1" evidence="4">
    <location>
        <begin position="203"/>
        <end position="358"/>
    </location>
</feature>
<reference evidence="7" key="1">
    <citation type="submission" date="2015-07" db="EMBL/GenBank/DDBJ databases">
        <title>Genome sequencing project for genomic taxonomy and phylogenomics of Bacillus-like bacteria.</title>
        <authorList>
            <person name="Liu B."/>
            <person name="Wang J."/>
            <person name="Zhu Y."/>
            <person name="Liu G."/>
            <person name="Chen Q."/>
            <person name="Chen Z."/>
            <person name="Lan J."/>
            <person name="Che J."/>
            <person name="Ge C."/>
            <person name="Shi H."/>
            <person name="Pan Z."/>
            <person name="Liu X."/>
        </authorList>
    </citation>
    <scope>NUCLEOTIDE SEQUENCE [LARGE SCALE GENOMIC DNA]</scope>
    <source>
        <strain evidence="7">FJAT-27997</strain>
    </source>
</reference>
<dbReference type="InterPro" id="IPR009695">
    <property type="entry name" value="Diacylglyc_glucosyltr_N"/>
</dbReference>
<keyword evidence="3 6" id="KW-0808">Transferase</keyword>
<dbReference type="AlphaFoldDB" id="A0A0K9GVJ8"/>
<dbReference type="InterPro" id="IPR001296">
    <property type="entry name" value="Glyco_trans_1"/>
</dbReference>
<dbReference type="Pfam" id="PF06925">
    <property type="entry name" value="MGDG_synth"/>
    <property type="match status" value="1"/>
</dbReference>
<dbReference type="Pfam" id="PF00534">
    <property type="entry name" value="Glycos_transf_1"/>
    <property type="match status" value="1"/>
</dbReference>
<evidence type="ECO:0000313" key="6">
    <source>
        <dbReference type="EMBL" id="KMY50282.1"/>
    </source>
</evidence>
<dbReference type="STRING" id="1679170.AC625_12890"/>
<dbReference type="GO" id="GO:0016758">
    <property type="term" value="F:hexosyltransferase activity"/>
    <property type="evidence" value="ECO:0007669"/>
    <property type="project" value="InterPro"/>
</dbReference>
<organism evidence="6 7">
    <name type="scientific">Peribacillus loiseleuriae</name>
    <dbReference type="NCBI Taxonomy" id="1679170"/>
    <lineage>
        <taxon>Bacteria</taxon>
        <taxon>Bacillati</taxon>
        <taxon>Bacillota</taxon>
        <taxon>Bacilli</taxon>
        <taxon>Bacillales</taxon>
        <taxon>Bacillaceae</taxon>
        <taxon>Peribacillus</taxon>
    </lineage>
</organism>
<evidence type="ECO:0000259" key="5">
    <source>
        <dbReference type="Pfam" id="PF06925"/>
    </source>
</evidence>
<keyword evidence="2" id="KW-0328">Glycosyltransferase</keyword>
<dbReference type="Gene3D" id="3.40.50.2000">
    <property type="entry name" value="Glycogen Phosphorylase B"/>
    <property type="match status" value="1"/>
</dbReference>
<name>A0A0K9GVJ8_9BACI</name>
<sequence length="387" mass="43773">MLLLKKQEGGLVLRRASALVLTAHYGNGHLQVANVIASELKQKGFEPIISDLFGESYPVFTTFTQSLLVKSVSYGPSFYKWFYYGTKKVNSKGLSQFSRYLGRKRLQELINVHRPYFIITTFPLHAAPFLSKRSGFFIPTYTVITDYCIHPYWINPLIDHYFVGSESVKNTLLNQNIKGKCITVSGIPIRPEFEMLIDKRTIYQKYNLDLNKKIITVLAGALGVLKHVKELCQLLVCNPTYHIVAICGKNKNLYDKLLPLALRYPESFHLFGYEEKVHELMAISDCLITKPGGITLTEATALKIPLILYNPVPGQEGENARHFEGNGAALVSRTKMETVQHVHALTRNEDLAQSMKKALHIIHKSQSSALIADFAINQIKQQDSIFR</sequence>
<keyword evidence="7" id="KW-1185">Reference proteome</keyword>
<feature type="domain" description="Diacylglycerol glucosyltransferase N-terminal" evidence="5">
    <location>
        <begin position="29"/>
        <end position="189"/>
    </location>
</feature>
<dbReference type="GO" id="GO:0009247">
    <property type="term" value="P:glycolipid biosynthetic process"/>
    <property type="evidence" value="ECO:0007669"/>
    <property type="project" value="InterPro"/>
</dbReference>
<evidence type="ECO:0000256" key="1">
    <source>
        <dbReference type="ARBA" id="ARBA00006962"/>
    </source>
</evidence>
<evidence type="ECO:0000256" key="2">
    <source>
        <dbReference type="ARBA" id="ARBA00022676"/>
    </source>
</evidence>
<proteinExistence type="inferred from homology"/>
<accession>A0A0K9GVJ8</accession>
<dbReference type="EMBL" id="LFZW01000001">
    <property type="protein sequence ID" value="KMY50282.1"/>
    <property type="molecule type" value="Genomic_DNA"/>
</dbReference>
<dbReference type="SUPFAM" id="SSF53756">
    <property type="entry name" value="UDP-Glycosyltransferase/glycogen phosphorylase"/>
    <property type="match status" value="1"/>
</dbReference>
<protein>
    <submittedName>
        <fullName evidence="6">Diacylglycerol glucosyltransferase</fullName>
    </submittedName>
</protein>
<comment type="similarity">
    <text evidence="1">Belongs to the glycosyltransferase 28 family.</text>
</comment>
<gene>
    <name evidence="6" type="ORF">AC625_12890</name>
</gene>
<dbReference type="GO" id="GO:0016020">
    <property type="term" value="C:membrane"/>
    <property type="evidence" value="ECO:0007669"/>
    <property type="project" value="GOC"/>
</dbReference>
<dbReference type="Proteomes" id="UP000037146">
    <property type="component" value="Unassembled WGS sequence"/>
</dbReference>